<evidence type="ECO:0000313" key="2">
    <source>
        <dbReference type="EMBL" id="GLK62928.1"/>
    </source>
</evidence>
<dbReference type="SMART" id="SM00046">
    <property type="entry name" value="DAGKc"/>
    <property type="match status" value="1"/>
</dbReference>
<keyword evidence="2" id="KW-0808">Transferase</keyword>
<evidence type="ECO:0000259" key="1">
    <source>
        <dbReference type="PROSITE" id="PS50146"/>
    </source>
</evidence>
<keyword evidence="2" id="KW-0418">Kinase</keyword>
<dbReference type="InterPro" id="IPR016064">
    <property type="entry name" value="NAD/diacylglycerol_kinase_sf"/>
</dbReference>
<keyword evidence="3" id="KW-1185">Reference proteome</keyword>
<dbReference type="Proteomes" id="UP001143349">
    <property type="component" value="Unassembled WGS sequence"/>
</dbReference>
<dbReference type="InterPro" id="IPR017438">
    <property type="entry name" value="ATP-NAD_kinase_N"/>
</dbReference>
<dbReference type="PROSITE" id="PS50146">
    <property type="entry name" value="DAGK"/>
    <property type="match status" value="1"/>
</dbReference>
<sequence length="324" mass="34835">MSTQENDITGTGPDAAFELSTARVCAIVNMGSGRKAGGDIAGALREALAGRVAALDIRTARGEDLPAAARRAVEEGFDLIIAAGGDGTQSAVAGAVAGSNAVMAVIPGGTFNYFARDLGSGETVEEALRIFDAPRVRPVDIGEMNGMVFLNNVSFGAYPEILKHRESVYRRWGRSRIAAYWSAVAALWNLRRPLHLTVRANGKEQRLATALAFVAKSAYQLDSFGLLEGADCVRRGQLALLVARARRPGPLVRSALRLALGKTARYADFDLICAEEFQIETVPRHEYVAHDGEKTWMDSPFQVRVRHGALKVLVPAESKGQDAE</sequence>
<dbReference type="Pfam" id="PF00781">
    <property type="entry name" value="DAGK_cat"/>
    <property type="match status" value="1"/>
</dbReference>
<evidence type="ECO:0000313" key="3">
    <source>
        <dbReference type="Proteomes" id="UP001143349"/>
    </source>
</evidence>
<name>A0AAD3NX81_9RHOB</name>
<dbReference type="Gene3D" id="3.40.50.10330">
    <property type="entry name" value="Probable inorganic polyphosphate/atp-NAD kinase, domain 1"/>
    <property type="match status" value="1"/>
</dbReference>
<dbReference type="InterPro" id="IPR001206">
    <property type="entry name" value="Diacylglycerol_kinase_cat_dom"/>
</dbReference>
<dbReference type="AlphaFoldDB" id="A0AAD3NX81"/>
<dbReference type="SUPFAM" id="SSF111331">
    <property type="entry name" value="NAD kinase/diacylglycerol kinase-like"/>
    <property type="match status" value="1"/>
</dbReference>
<reference evidence="2" key="2">
    <citation type="submission" date="2023-01" db="EMBL/GenBank/DDBJ databases">
        <authorList>
            <person name="Sun Q."/>
            <person name="Evtushenko L."/>
        </authorList>
    </citation>
    <scope>NUCLEOTIDE SEQUENCE</scope>
    <source>
        <strain evidence="2">VKM B-2222</strain>
    </source>
</reference>
<comment type="caution">
    <text evidence="2">The sequence shown here is derived from an EMBL/GenBank/DDBJ whole genome shotgun (WGS) entry which is preliminary data.</text>
</comment>
<accession>A0AAD3NX81</accession>
<dbReference type="Gene3D" id="2.60.200.40">
    <property type="match status" value="1"/>
</dbReference>
<organism evidence="2 3">
    <name type="scientific">Paracoccus kondratievae</name>
    <dbReference type="NCBI Taxonomy" id="135740"/>
    <lineage>
        <taxon>Bacteria</taxon>
        <taxon>Pseudomonadati</taxon>
        <taxon>Pseudomonadota</taxon>
        <taxon>Alphaproteobacteria</taxon>
        <taxon>Rhodobacterales</taxon>
        <taxon>Paracoccaceae</taxon>
        <taxon>Paracoccus</taxon>
    </lineage>
</organism>
<dbReference type="EMBL" id="BSFH01000008">
    <property type="protein sequence ID" value="GLK62928.1"/>
    <property type="molecule type" value="Genomic_DNA"/>
</dbReference>
<proteinExistence type="predicted"/>
<dbReference type="GO" id="GO:0016301">
    <property type="term" value="F:kinase activity"/>
    <property type="evidence" value="ECO:0007669"/>
    <property type="project" value="UniProtKB-KW"/>
</dbReference>
<protein>
    <submittedName>
        <fullName evidence="2">Diacylglycerol kinase</fullName>
    </submittedName>
</protein>
<gene>
    <name evidence="2" type="ORF">GCM10017635_03970</name>
</gene>
<dbReference type="RefSeq" id="WP_085502189.1">
    <property type="nucleotide sequence ID" value="NZ_BSFH01000008.1"/>
</dbReference>
<reference evidence="2" key="1">
    <citation type="journal article" date="2014" name="Int. J. Syst. Evol. Microbiol.">
        <title>Complete genome sequence of Corynebacterium casei LMG S-19264T (=DSM 44701T), isolated from a smear-ripened cheese.</title>
        <authorList>
            <consortium name="US DOE Joint Genome Institute (JGI-PGF)"/>
            <person name="Walter F."/>
            <person name="Albersmeier A."/>
            <person name="Kalinowski J."/>
            <person name="Ruckert C."/>
        </authorList>
    </citation>
    <scope>NUCLEOTIDE SEQUENCE</scope>
    <source>
        <strain evidence="2">VKM B-2222</strain>
    </source>
</reference>
<feature type="domain" description="DAGKc" evidence="1">
    <location>
        <begin position="19"/>
        <end position="148"/>
    </location>
</feature>